<protein>
    <submittedName>
        <fullName evidence="1">Uncharacterized protein</fullName>
    </submittedName>
</protein>
<dbReference type="RefSeq" id="WP_168354004.1">
    <property type="nucleotide sequence ID" value="NZ_BQKC01000001.1"/>
</dbReference>
<dbReference type="Proteomes" id="UP001055025">
    <property type="component" value="Unassembled WGS sequence"/>
</dbReference>
<proteinExistence type="predicted"/>
<dbReference type="EMBL" id="BQKC01000001">
    <property type="protein sequence ID" value="GJM55000.1"/>
    <property type="molecule type" value="Genomic_DNA"/>
</dbReference>
<gene>
    <name evidence="1" type="ORF">ATOP_06550</name>
</gene>
<evidence type="ECO:0000313" key="2">
    <source>
        <dbReference type="Proteomes" id="UP001055025"/>
    </source>
</evidence>
<dbReference type="AlphaFoldDB" id="A0AAV5B2I8"/>
<evidence type="ECO:0000313" key="1">
    <source>
        <dbReference type="EMBL" id="GJM55000.1"/>
    </source>
</evidence>
<sequence length="58" mass="6691">MEIICPEEWTYTLVMRKKDDPSIAIESEMSEGLGYETFVKCGEEFRRQVQEGLEAASE</sequence>
<keyword evidence="2" id="KW-1185">Reference proteome</keyword>
<name>A0AAV5B2I8_9ACTN</name>
<comment type="caution">
    <text evidence="1">The sequence shown here is derived from an EMBL/GenBank/DDBJ whole genome shotgun (WGS) entry which is preliminary data.</text>
</comment>
<organism evidence="1 2">
    <name type="scientific">Granulimonas faecalis</name>
    <dbReference type="NCBI Taxonomy" id="2894155"/>
    <lineage>
        <taxon>Bacteria</taxon>
        <taxon>Bacillati</taxon>
        <taxon>Actinomycetota</taxon>
        <taxon>Coriobacteriia</taxon>
        <taxon>Coriobacteriales</taxon>
        <taxon>Kribbibacteriaceae</taxon>
        <taxon>Granulimonas</taxon>
    </lineage>
</organism>
<accession>A0AAV5B2I8</accession>
<reference evidence="1" key="1">
    <citation type="journal article" date="2022" name="Int. J. Syst. Evol. Microbiol.">
        <title>Granulimonas faecalis gen. nov., sp. nov., and Leptogranulimonas caecicola gen. nov., sp. nov., novel lactate-producing Atopobiaceae bacteria isolated from mouse intestines, and an emended description of the family Atopobiaceae.</title>
        <authorList>
            <person name="Morinaga K."/>
            <person name="Kusada H."/>
            <person name="Sakamoto S."/>
            <person name="Murakami T."/>
            <person name="Toyoda A."/>
            <person name="Mori H."/>
            <person name="Meng X.Y."/>
            <person name="Takashino M."/>
            <person name="Murotomi K."/>
            <person name="Tamaki H."/>
        </authorList>
    </citation>
    <scope>NUCLEOTIDE SEQUENCE</scope>
    <source>
        <strain evidence="1">OPF53</strain>
    </source>
</reference>